<dbReference type="RefSeq" id="WP_038565015.1">
    <property type="nucleotide sequence ID" value="NZ_CP008876.1"/>
</dbReference>
<reference evidence="2 3" key="1">
    <citation type="submission" date="2014-07" db="EMBL/GenBank/DDBJ databases">
        <title>Complete genome sequence of a moderately halophilic bacterium Terribacillus aidingensis MP602, isolated from Cryptomeria fortunei in Tianmu mountain in China.</title>
        <authorList>
            <person name="Wang Y."/>
            <person name="Lu P."/>
            <person name="Zhang L."/>
        </authorList>
    </citation>
    <scope>NUCLEOTIDE SEQUENCE [LARGE SCALE GENOMIC DNA]</scope>
    <source>
        <strain evidence="2 3">MP602</strain>
    </source>
</reference>
<dbReference type="HOGENOM" id="CLU_1019155_0_0_9"/>
<dbReference type="InterPro" id="IPR002575">
    <property type="entry name" value="Aminoglycoside_PTrfase"/>
</dbReference>
<dbReference type="EMBL" id="CP008876">
    <property type="protein sequence ID" value="AIF68245.1"/>
    <property type="molecule type" value="Genomic_DNA"/>
</dbReference>
<evidence type="ECO:0000313" key="2">
    <source>
        <dbReference type="EMBL" id="AIF68245.1"/>
    </source>
</evidence>
<dbReference type="GeneID" id="34223260"/>
<dbReference type="Pfam" id="PF01636">
    <property type="entry name" value="APH"/>
    <property type="match status" value="1"/>
</dbReference>
<dbReference type="KEGG" id="tap:GZ22_17475"/>
<organism evidence="2 3">
    <name type="scientific">Terribacillus saccharophilus</name>
    <dbReference type="NCBI Taxonomy" id="361277"/>
    <lineage>
        <taxon>Bacteria</taxon>
        <taxon>Bacillati</taxon>
        <taxon>Bacillota</taxon>
        <taxon>Bacilli</taxon>
        <taxon>Bacillales</taxon>
        <taxon>Bacillaceae</taxon>
        <taxon>Terribacillus</taxon>
    </lineage>
</organism>
<dbReference type="Proteomes" id="UP000027980">
    <property type="component" value="Chromosome"/>
</dbReference>
<sequence>MDKMTAAWLEGHLHEPIRQVRAVHTGWDHDVCILNDSWVFRVPKKAITVNREEEKLLKNLQSKTNIVLPTFTICTTPDGNEAMLYPYISGDPISLNMSDVALKIAASQLGAFLTNLHQLEAASYSLPKRDRLYYDALYEKIRSFYPDLPAVVIEHTERLFAELQPVCTAVVHGDLRSAHILWEKSTSQVGIIDFSDMHVGDPAIDFVGISQISSDFLNQVLSKYDVANKEEICQRADQLAKLGLYYELLEYGPSCKLAAEMERQFVRCNTYRV</sequence>
<evidence type="ECO:0000313" key="3">
    <source>
        <dbReference type="Proteomes" id="UP000027980"/>
    </source>
</evidence>
<dbReference type="PANTHER" id="PTHR21310">
    <property type="entry name" value="AMINOGLYCOSIDE PHOSPHOTRANSFERASE-RELATED-RELATED"/>
    <property type="match status" value="1"/>
</dbReference>
<feature type="domain" description="Aminoglycoside phosphotransferase" evidence="1">
    <location>
        <begin position="20"/>
        <end position="216"/>
    </location>
</feature>
<protein>
    <recommendedName>
        <fullName evidence="1">Aminoglycoside phosphotransferase domain-containing protein</fullName>
    </recommendedName>
</protein>
<evidence type="ECO:0000259" key="1">
    <source>
        <dbReference type="Pfam" id="PF01636"/>
    </source>
</evidence>
<dbReference type="PANTHER" id="PTHR21310:SF42">
    <property type="entry name" value="BIFUNCTIONAL AAC_APH"/>
    <property type="match status" value="1"/>
</dbReference>
<gene>
    <name evidence="2" type="ORF">GZ22_17475</name>
</gene>
<dbReference type="SUPFAM" id="SSF56112">
    <property type="entry name" value="Protein kinase-like (PK-like)"/>
    <property type="match status" value="1"/>
</dbReference>
<dbReference type="AlphaFoldDB" id="A0A075LNF7"/>
<dbReference type="InterPro" id="IPR011009">
    <property type="entry name" value="Kinase-like_dom_sf"/>
</dbReference>
<dbReference type="Gene3D" id="3.90.1200.10">
    <property type="match status" value="1"/>
</dbReference>
<dbReference type="OrthoDB" id="3806873at2"/>
<dbReference type="Gene3D" id="3.30.200.20">
    <property type="entry name" value="Phosphorylase Kinase, domain 1"/>
    <property type="match status" value="1"/>
</dbReference>
<accession>A0A075LNF7</accession>
<dbReference type="InterPro" id="IPR051678">
    <property type="entry name" value="AGP_Transferase"/>
</dbReference>
<proteinExistence type="predicted"/>
<name>A0A075LNF7_9BACI</name>